<accession>A0A2X0MR01</accession>
<sequence length="71" mass="7695">MSTSSDDHGPGTSPGNASQLPKSGKDEAILLVRCLPTNHRRSNQKAKTQKHYVNESSCARRKLVHGVQVPS</sequence>
<evidence type="ECO:0000256" key="1">
    <source>
        <dbReference type="SAM" id="MobiDB-lite"/>
    </source>
</evidence>
<organism evidence="2 3">
    <name type="scientific">Microbotryum silenes-dioicae</name>
    <dbReference type="NCBI Taxonomy" id="796604"/>
    <lineage>
        <taxon>Eukaryota</taxon>
        <taxon>Fungi</taxon>
        <taxon>Dikarya</taxon>
        <taxon>Basidiomycota</taxon>
        <taxon>Pucciniomycotina</taxon>
        <taxon>Microbotryomycetes</taxon>
        <taxon>Microbotryales</taxon>
        <taxon>Microbotryaceae</taxon>
        <taxon>Microbotryum</taxon>
    </lineage>
</organism>
<dbReference type="AlphaFoldDB" id="A0A2X0MR01"/>
<evidence type="ECO:0000313" key="2">
    <source>
        <dbReference type="EMBL" id="SGZ26975.1"/>
    </source>
</evidence>
<keyword evidence="3" id="KW-1185">Reference proteome</keyword>
<proteinExistence type="predicted"/>
<name>A0A2X0MR01_9BASI</name>
<feature type="region of interest" description="Disordered" evidence="1">
    <location>
        <begin position="1"/>
        <end position="25"/>
    </location>
</feature>
<dbReference type="Proteomes" id="UP000249464">
    <property type="component" value="Unassembled WGS sequence"/>
</dbReference>
<dbReference type="EMBL" id="FQNC01000087">
    <property type="protein sequence ID" value="SGZ26975.1"/>
    <property type="molecule type" value="Genomic_DNA"/>
</dbReference>
<gene>
    <name evidence="2" type="primary">BQ5605_C025g10014</name>
    <name evidence="2" type="ORF">BQ5605_C025G10014</name>
</gene>
<evidence type="ECO:0000313" key="3">
    <source>
        <dbReference type="Proteomes" id="UP000249464"/>
    </source>
</evidence>
<protein>
    <submittedName>
        <fullName evidence="2">BQ5605_C025g10014 protein</fullName>
    </submittedName>
</protein>
<reference evidence="2 3" key="1">
    <citation type="submission" date="2016-11" db="EMBL/GenBank/DDBJ databases">
        <authorList>
            <person name="Jaros S."/>
            <person name="Januszkiewicz K."/>
            <person name="Wedrychowicz H."/>
        </authorList>
    </citation>
    <scope>NUCLEOTIDE SEQUENCE [LARGE SCALE GENOMIC DNA]</scope>
</reference>